<dbReference type="Pfam" id="PF02366">
    <property type="entry name" value="PMT"/>
    <property type="match status" value="1"/>
</dbReference>
<comment type="catalytic activity">
    <reaction evidence="12">
        <text>a di-trans,poly-cis-dolichyl beta-D-mannosyl phosphate + L-threonyl-[protein] = 3-O-(alpha-D-mannosyl)-L-threonyl-[protein] + a di-trans,poly-cis-dolichyl phosphate + H(+)</text>
        <dbReference type="Rhea" id="RHEA:53396"/>
        <dbReference type="Rhea" id="RHEA-COMP:11060"/>
        <dbReference type="Rhea" id="RHEA-COMP:13547"/>
        <dbReference type="Rhea" id="RHEA-COMP:19498"/>
        <dbReference type="Rhea" id="RHEA-COMP:19501"/>
        <dbReference type="ChEBI" id="CHEBI:15378"/>
        <dbReference type="ChEBI" id="CHEBI:30013"/>
        <dbReference type="ChEBI" id="CHEBI:57683"/>
        <dbReference type="ChEBI" id="CHEBI:58211"/>
        <dbReference type="ChEBI" id="CHEBI:137323"/>
        <dbReference type="EC" id="2.4.1.109"/>
    </reaction>
</comment>
<keyword evidence="8" id="KW-0677">Repeat</keyword>
<dbReference type="PANTHER" id="PTHR10050">
    <property type="entry name" value="DOLICHYL-PHOSPHATE-MANNOSE--PROTEIN MANNOSYLTRANSFERASE"/>
    <property type="match status" value="1"/>
</dbReference>
<comment type="similarity">
    <text evidence="3">Belongs to the glycosyltransferase 39 family.</text>
</comment>
<name>A0A397VYQ5_9GLOM</name>
<evidence type="ECO:0000256" key="3">
    <source>
        <dbReference type="ARBA" id="ARBA00007222"/>
    </source>
</evidence>
<keyword evidence="11 14" id="KW-0472">Membrane</keyword>
<dbReference type="EMBL" id="QKWP01000148">
    <property type="protein sequence ID" value="RIB26119.1"/>
    <property type="molecule type" value="Genomic_DNA"/>
</dbReference>
<dbReference type="UniPathway" id="UPA00378"/>
<dbReference type="InterPro" id="IPR016093">
    <property type="entry name" value="MIR_motif"/>
</dbReference>
<dbReference type="Gene3D" id="2.80.10.50">
    <property type="match status" value="1"/>
</dbReference>
<dbReference type="PANTHER" id="PTHR10050:SF46">
    <property type="entry name" value="PROTEIN O-MANNOSYL-TRANSFERASE 2"/>
    <property type="match status" value="1"/>
</dbReference>
<dbReference type="Proteomes" id="UP000266673">
    <property type="component" value="Unassembled WGS sequence"/>
</dbReference>
<reference evidence="16 17" key="1">
    <citation type="submission" date="2018-06" db="EMBL/GenBank/DDBJ databases">
        <title>Comparative genomics reveals the genomic features of Rhizophagus irregularis, R. cerebriforme, R. diaphanum and Gigaspora rosea, and their symbiotic lifestyle signature.</title>
        <authorList>
            <person name="Morin E."/>
            <person name="San Clemente H."/>
            <person name="Chen E.C.H."/>
            <person name="De La Providencia I."/>
            <person name="Hainaut M."/>
            <person name="Kuo A."/>
            <person name="Kohler A."/>
            <person name="Murat C."/>
            <person name="Tang N."/>
            <person name="Roy S."/>
            <person name="Loubradou J."/>
            <person name="Henrissat B."/>
            <person name="Grigoriev I.V."/>
            <person name="Corradi N."/>
            <person name="Roux C."/>
            <person name="Martin F.M."/>
        </authorList>
    </citation>
    <scope>NUCLEOTIDE SEQUENCE [LARGE SCALE GENOMIC DNA]</scope>
    <source>
        <strain evidence="16 17">DAOM 194757</strain>
    </source>
</reference>
<dbReference type="InterPro" id="IPR027005">
    <property type="entry name" value="PMT-like"/>
</dbReference>
<evidence type="ECO:0000256" key="5">
    <source>
        <dbReference type="ARBA" id="ARBA00022676"/>
    </source>
</evidence>
<evidence type="ECO:0000259" key="15">
    <source>
        <dbReference type="PROSITE" id="PS50919"/>
    </source>
</evidence>
<comment type="subcellular location">
    <subcellularLocation>
        <location evidence="1">Endoplasmic reticulum membrane</location>
        <topology evidence="1">Multi-pass membrane protein</topology>
    </subcellularLocation>
</comment>
<evidence type="ECO:0000256" key="6">
    <source>
        <dbReference type="ARBA" id="ARBA00022679"/>
    </source>
</evidence>
<comment type="caution">
    <text evidence="16">The sequence shown here is derived from an EMBL/GenBank/DDBJ whole genome shotgun (WGS) entry which is preliminary data.</text>
</comment>
<evidence type="ECO:0000256" key="14">
    <source>
        <dbReference type="SAM" id="Phobius"/>
    </source>
</evidence>
<comment type="catalytic activity">
    <reaction evidence="13">
        <text>a di-trans,poly-cis-dolichyl beta-D-mannosyl phosphate + L-seryl-[protein] = 3-O-(alpha-D-mannosyl)-L-seryl-[protein] + a di-trans,poly-cis-dolichyl phosphate + H(+)</text>
        <dbReference type="Rhea" id="RHEA:17377"/>
        <dbReference type="Rhea" id="RHEA-COMP:9863"/>
        <dbReference type="Rhea" id="RHEA-COMP:13546"/>
        <dbReference type="Rhea" id="RHEA-COMP:19498"/>
        <dbReference type="Rhea" id="RHEA-COMP:19501"/>
        <dbReference type="ChEBI" id="CHEBI:15378"/>
        <dbReference type="ChEBI" id="CHEBI:29999"/>
        <dbReference type="ChEBI" id="CHEBI:57683"/>
        <dbReference type="ChEBI" id="CHEBI:58211"/>
        <dbReference type="ChEBI" id="CHEBI:137321"/>
        <dbReference type="EC" id="2.4.1.109"/>
    </reaction>
</comment>
<dbReference type="EC" id="2.4.1.109" evidence="4"/>
<keyword evidence="17" id="KW-1185">Reference proteome</keyword>
<evidence type="ECO:0000256" key="10">
    <source>
        <dbReference type="ARBA" id="ARBA00022989"/>
    </source>
</evidence>
<feature type="transmembrane region" description="Helical" evidence="14">
    <location>
        <begin position="29"/>
        <end position="55"/>
    </location>
</feature>
<sequence>MGTALKTLSYIELGIPYVALRFMSVIRGVLILPIAYLTIKSAGIIDICILTPFFYYKGEWNGSPRQMILHGSSFLTITAFTFLMWVKFYTEKKRCCIRLCHTLRHVATGDYLHSHQIPYPRSKDDDIHHQVSLLMHVGDDEDKFWTIRTVKFAESPENTKETQELQEPQELQESLDWIYDGALIHLEHFKTERSLHSNVTGAPVSDGEFQKEVR</sequence>
<evidence type="ECO:0000256" key="8">
    <source>
        <dbReference type="ARBA" id="ARBA00022737"/>
    </source>
</evidence>
<organism evidence="16 17">
    <name type="scientific">Gigaspora rosea</name>
    <dbReference type="NCBI Taxonomy" id="44941"/>
    <lineage>
        <taxon>Eukaryota</taxon>
        <taxon>Fungi</taxon>
        <taxon>Fungi incertae sedis</taxon>
        <taxon>Mucoromycota</taxon>
        <taxon>Glomeromycotina</taxon>
        <taxon>Glomeromycetes</taxon>
        <taxon>Diversisporales</taxon>
        <taxon>Gigasporaceae</taxon>
        <taxon>Gigaspora</taxon>
    </lineage>
</organism>
<dbReference type="GO" id="GO:0004169">
    <property type="term" value="F:dolichyl-phosphate-mannose-protein mannosyltransferase activity"/>
    <property type="evidence" value="ECO:0007669"/>
    <property type="project" value="UniProtKB-EC"/>
</dbReference>
<dbReference type="GO" id="GO:0005789">
    <property type="term" value="C:endoplasmic reticulum membrane"/>
    <property type="evidence" value="ECO:0007669"/>
    <property type="project" value="UniProtKB-SubCell"/>
</dbReference>
<dbReference type="InterPro" id="IPR036300">
    <property type="entry name" value="MIR_dom_sf"/>
</dbReference>
<evidence type="ECO:0000256" key="11">
    <source>
        <dbReference type="ARBA" id="ARBA00023136"/>
    </source>
</evidence>
<dbReference type="PROSITE" id="PS50919">
    <property type="entry name" value="MIR"/>
    <property type="match status" value="1"/>
</dbReference>
<evidence type="ECO:0000256" key="1">
    <source>
        <dbReference type="ARBA" id="ARBA00004477"/>
    </source>
</evidence>
<evidence type="ECO:0000256" key="2">
    <source>
        <dbReference type="ARBA" id="ARBA00004922"/>
    </source>
</evidence>
<dbReference type="InterPro" id="IPR003342">
    <property type="entry name" value="ArnT-like_N"/>
</dbReference>
<evidence type="ECO:0000256" key="4">
    <source>
        <dbReference type="ARBA" id="ARBA00012839"/>
    </source>
</evidence>
<dbReference type="STRING" id="44941.A0A397VYQ5"/>
<evidence type="ECO:0000256" key="13">
    <source>
        <dbReference type="ARBA" id="ARBA00045102"/>
    </source>
</evidence>
<dbReference type="AlphaFoldDB" id="A0A397VYQ5"/>
<evidence type="ECO:0000256" key="12">
    <source>
        <dbReference type="ARBA" id="ARBA00045085"/>
    </source>
</evidence>
<keyword evidence="6" id="KW-0808">Transferase</keyword>
<feature type="transmembrane region" description="Helical" evidence="14">
    <location>
        <begin position="67"/>
        <end position="86"/>
    </location>
</feature>
<proteinExistence type="inferred from homology"/>
<accession>A0A397VYQ5</accession>
<protein>
    <recommendedName>
        <fullName evidence="4">dolichyl-phosphate-mannose--protein mannosyltransferase</fullName>
        <ecNumber evidence="4">2.4.1.109</ecNumber>
    </recommendedName>
</protein>
<gene>
    <name evidence="16" type="ORF">C2G38_2138455</name>
</gene>
<dbReference type="OrthoDB" id="10693553at2759"/>
<evidence type="ECO:0000313" key="16">
    <source>
        <dbReference type="EMBL" id="RIB26119.1"/>
    </source>
</evidence>
<feature type="domain" description="MIR" evidence="15">
    <location>
        <begin position="92"/>
        <end position="150"/>
    </location>
</feature>
<keyword evidence="7 14" id="KW-0812">Transmembrane</keyword>
<keyword evidence="9" id="KW-0256">Endoplasmic reticulum</keyword>
<keyword evidence="5" id="KW-0328">Glycosyltransferase</keyword>
<evidence type="ECO:0000256" key="7">
    <source>
        <dbReference type="ARBA" id="ARBA00022692"/>
    </source>
</evidence>
<dbReference type="SUPFAM" id="SSF82109">
    <property type="entry name" value="MIR domain"/>
    <property type="match status" value="1"/>
</dbReference>
<evidence type="ECO:0000256" key="9">
    <source>
        <dbReference type="ARBA" id="ARBA00022824"/>
    </source>
</evidence>
<keyword evidence="10 14" id="KW-1133">Transmembrane helix</keyword>
<comment type="pathway">
    <text evidence="2">Protein modification; protein glycosylation.</text>
</comment>
<evidence type="ECO:0000313" key="17">
    <source>
        <dbReference type="Proteomes" id="UP000266673"/>
    </source>
</evidence>